<accession>A0ABV8RGX3</accession>
<sequence>MIAKSDRETIWEKIMRFSPAAIALSLCLAMLSSAGIGKKADDDINPISISLMEQGNAAVKANELEEAVSWYESALAVDPRNRGAYLEMARVVRSKGLNGKAIRFYKEVLEIEPNDQIALTEQAETMLAKGAVDQAKNNLARLKLLCQTNCTAVDKLAVAIDKAGKKPVMQASAVDIKPVAEEPEKADN</sequence>
<keyword evidence="3" id="KW-1185">Reference proteome</keyword>
<dbReference type="InterPro" id="IPR019734">
    <property type="entry name" value="TPR_rpt"/>
</dbReference>
<protein>
    <submittedName>
        <fullName evidence="2">Tetratricopeptide repeat protein</fullName>
    </submittedName>
</protein>
<dbReference type="EMBL" id="JBHSDH010000013">
    <property type="protein sequence ID" value="MFC4291914.1"/>
    <property type="molecule type" value="Genomic_DNA"/>
</dbReference>
<dbReference type="Pfam" id="PF13181">
    <property type="entry name" value="TPR_8"/>
    <property type="match status" value="1"/>
</dbReference>
<dbReference type="Proteomes" id="UP001595887">
    <property type="component" value="Unassembled WGS sequence"/>
</dbReference>
<organism evidence="2 3">
    <name type="scientific">Sphingorhabdus arenilitoris</name>
    <dbReference type="NCBI Taxonomy" id="1490041"/>
    <lineage>
        <taxon>Bacteria</taxon>
        <taxon>Pseudomonadati</taxon>
        <taxon>Pseudomonadota</taxon>
        <taxon>Alphaproteobacteria</taxon>
        <taxon>Sphingomonadales</taxon>
        <taxon>Sphingomonadaceae</taxon>
        <taxon>Sphingorhabdus</taxon>
    </lineage>
</organism>
<feature type="repeat" description="TPR" evidence="1">
    <location>
        <begin position="82"/>
        <end position="115"/>
    </location>
</feature>
<dbReference type="PROSITE" id="PS50005">
    <property type="entry name" value="TPR"/>
    <property type="match status" value="2"/>
</dbReference>
<proteinExistence type="predicted"/>
<dbReference type="RefSeq" id="WP_381422171.1">
    <property type="nucleotide sequence ID" value="NZ_JBHSDH010000013.1"/>
</dbReference>
<dbReference type="InterPro" id="IPR011990">
    <property type="entry name" value="TPR-like_helical_dom_sf"/>
</dbReference>
<gene>
    <name evidence="2" type="ORF">ACFOWX_05740</name>
</gene>
<dbReference type="SUPFAM" id="SSF48452">
    <property type="entry name" value="TPR-like"/>
    <property type="match status" value="1"/>
</dbReference>
<keyword evidence="1" id="KW-0802">TPR repeat</keyword>
<dbReference type="Gene3D" id="1.25.40.10">
    <property type="entry name" value="Tetratricopeptide repeat domain"/>
    <property type="match status" value="1"/>
</dbReference>
<evidence type="ECO:0000313" key="2">
    <source>
        <dbReference type="EMBL" id="MFC4291914.1"/>
    </source>
</evidence>
<reference evidence="3" key="1">
    <citation type="journal article" date="2019" name="Int. J. Syst. Evol. Microbiol.">
        <title>The Global Catalogue of Microorganisms (GCM) 10K type strain sequencing project: providing services to taxonomists for standard genome sequencing and annotation.</title>
        <authorList>
            <consortium name="The Broad Institute Genomics Platform"/>
            <consortium name="The Broad Institute Genome Sequencing Center for Infectious Disease"/>
            <person name="Wu L."/>
            <person name="Ma J."/>
        </authorList>
    </citation>
    <scope>NUCLEOTIDE SEQUENCE [LARGE SCALE GENOMIC DNA]</scope>
    <source>
        <strain evidence="3">CECT 8531</strain>
    </source>
</reference>
<evidence type="ECO:0000313" key="3">
    <source>
        <dbReference type="Proteomes" id="UP001595887"/>
    </source>
</evidence>
<evidence type="ECO:0000256" key="1">
    <source>
        <dbReference type="PROSITE-ProRule" id="PRU00339"/>
    </source>
</evidence>
<dbReference type="Pfam" id="PF13176">
    <property type="entry name" value="TPR_7"/>
    <property type="match status" value="1"/>
</dbReference>
<comment type="caution">
    <text evidence="2">The sequence shown here is derived from an EMBL/GenBank/DDBJ whole genome shotgun (WGS) entry which is preliminary data.</text>
</comment>
<feature type="repeat" description="TPR" evidence="1">
    <location>
        <begin position="48"/>
        <end position="81"/>
    </location>
</feature>
<dbReference type="SMART" id="SM00028">
    <property type="entry name" value="TPR"/>
    <property type="match status" value="2"/>
</dbReference>
<name>A0ABV8RGX3_9SPHN</name>